<dbReference type="OrthoDB" id="9777844at2"/>
<organism evidence="2 3">
    <name type="scientific">Pseudoclavibacter terrae</name>
    <dbReference type="NCBI Taxonomy" id="1530195"/>
    <lineage>
        <taxon>Bacteria</taxon>
        <taxon>Bacillati</taxon>
        <taxon>Actinomycetota</taxon>
        <taxon>Actinomycetes</taxon>
        <taxon>Micrococcales</taxon>
        <taxon>Microbacteriaceae</taxon>
        <taxon>Pseudoclavibacter</taxon>
    </lineage>
</organism>
<dbReference type="Proteomes" id="UP000490386">
    <property type="component" value="Unassembled WGS sequence"/>
</dbReference>
<dbReference type="CDD" id="cd11616">
    <property type="entry name" value="SAF_DH_OX_like"/>
    <property type="match status" value="1"/>
</dbReference>
<name>A0A7J5B467_9MICO</name>
<dbReference type="InterPro" id="IPR048423">
    <property type="entry name" value="DRL_cat"/>
</dbReference>
<gene>
    <name evidence="2" type="ORF">F8O03_00960</name>
</gene>
<dbReference type="SUPFAM" id="SSF51735">
    <property type="entry name" value="NAD(P)-binding Rossmann-fold domains"/>
    <property type="match status" value="1"/>
</dbReference>
<dbReference type="Pfam" id="PF21135">
    <property type="entry name" value="DRL_cat"/>
    <property type="match status" value="1"/>
</dbReference>
<dbReference type="PANTHER" id="PTHR37850">
    <property type="entry name" value="STRU PROTEIN"/>
    <property type="match status" value="1"/>
</dbReference>
<sequence length="433" mass="46104">MNYTQRLIQREAELGRPIRVGVVGAGQMGSGLIAQIERAKGMEVAVVADIAVERGVDAYTRAGRTDVQVENDLAVVAEHIEARRPVVINDGLLIPKLPVDVVLEVSGVTEIAAQVAYASLLGKKDVALMTVEADVTVGLFLASIANAGEQVYTICRGDEPVEALKLVEHATDLGLTVVAAGKGKNNPNRPTDVPEDVMEEAKAKNMNPRILCEFTDGTKTQIEMASLSNATGFPVNKPGMHGPAADIATLATTLIPVEDGGVLTSTPAVEYTVEGDVAPGVFVVVKSEDDVVTHELDYLKLGKGPYYALYRPYHLASVEAILSISEAVLERRADFQTITWRTEVASKAKFDLAAGTKLEGMGGHHVHGWAVDADEARANNSIPIGLISGGILKRDIKAGEIVSYDDVELDETRPLIAMRRLQDSLVAAGVIGV</sequence>
<reference evidence="2 3" key="1">
    <citation type="submission" date="2019-09" db="EMBL/GenBank/DDBJ databases">
        <title>Phylogeny of genus Pseudoclavibacter and closely related genus.</title>
        <authorList>
            <person name="Li Y."/>
        </authorList>
    </citation>
    <scope>NUCLEOTIDE SEQUENCE [LARGE SCALE GENOMIC DNA]</scope>
    <source>
        <strain evidence="2 3">THG-MD12</strain>
    </source>
</reference>
<dbReference type="AlphaFoldDB" id="A0A7J5B467"/>
<dbReference type="InterPro" id="IPR036291">
    <property type="entry name" value="NAD(P)-bd_dom_sf"/>
</dbReference>
<comment type="caution">
    <text evidence="2">The sequence shown here is derived from an EMBL/GenBank/DDBJ whole genome shotgun (WGS) entry which is preliminary data.</text>
</comment>
<accession>A0A7J5B467</accession>
<feature type="domain" description="Oxidoreductase DRL-like catalytic" evidence="1">
    <location>
        <begin position="157"/>
        <end position="319"/>
    </location>
</feature>
<keyword evidence="3" id="KW-1185">Reference proteome</keyword>
<proteinExistence type="predicted"/>
<protein>
    <submittedName>
        <fullName evidence="2">Oxidoreductase</fullName>
    </submittedName>
</protein>
<evidence type="ECO:0000313" key="3">
    <source>
        <dbReference type="Proteomes" id="UP000490386"/>
    </source>
</evidence>
<evidence type="ECO:0000259" key="1">
    <source>
        <dbReference type="Pfam" id="PF21135"/>
    </source>
</evidence>
<dbReference type="Gene3D" id="3.40.50.720">
    <property type="entry name" value="NAD(P)-binding Rossmann-like Domain"/>
    <property type="match status" value="1"/>
</dbReference>
<dbReference type="EMBL" id="WBJX01000001">
    <property type="protein sequence ID" value="KAB1638958.1"/>
    <property type="molecule type" value="Genomic_DNA"/>
</dbReference>
<dbReference type="RefSeq" id="WP_104251558.1">
    <property type="nucleotide sequence ID" value="NZ_WBJX01000001.1"/>
</dbReference>
<dbReference type="PANTHER" id="PTHR37850:SF2">
    <property type="entry name" value="SAF DOMAIN PROTEIN"/>
    <property type="match status" value="1"/>
</dbReference>
<evidence type="ECO:0000313" key="2">
    <source>
        <dbReference type="EMBL" id="KAB1638958.1"/>
    </source>
</evidence>